<feature type="non-terminal residue" evidence="2">
    <location>
        <position position="1"/>
    </location>
</feature>
<accession>A0AAN5PLK4</accession>
<proteinExistence type="predicted"/>
<comment type="caution">
    <text evidence="2">The sequence shown here is derived from an EMBL/GenBank/DDBJ whole genome shotgun (WGS) entry which is preliminary data.</text>
</comment>
<evidence type="ECO:0000313" key="3">
    <source>
        <dbReference type="Proteomes" id="UP000866496"/>
    </source>
</evidence>
<name>A0AAN5PLK4_LEGPN</name>
<dbReference type="Proteomes" id="UP000866496">
    <property type="component" value="Unassembled WGS sequence"/>
</dbReference>
<reference evidence="2" key="1">
    <citation type="journal article" date="2018" name="Genome Biol.">
        <title>SKESA: strategic k-mer extension for scrupulous assemblies.</title>
        <authorList>
            <person name="Souvorov A."/>
            <person name="Agarwala R."/>
            <person name="Lipman D.J."/>
        </authorList>
    </citation>
    <scope>NUCLEOTIDE SEQUENCE</scope>
    <source>
        <strain evidence="2">AZ00058701</strain>
    </source>
</reference>
<reference evidence="2" key="2">
    <citation type="submission" date="2019-10" db="EMBL/GenBank/DDBJ databases">
        <authorList>
            <consortium name="NCBI Pathogen Detection Project"/>
        </authorList>
    </citation>
    <scope>NUCLEOTIDE SEQUENCE</scope>
    <source>
        <strain evidence="2">AZ00058701</strain>
    </source>
</reference>
<protein>
    <submittedName>
        <fullName evidence="2">VipA</fullName>
    </submittedName>
</protein>
<evidence type="ECO:0000313" key="2">
    <source>
        <dbReference type="EMBL" id="HAU1881327.1"/>
    </source>
</evidence>
<sequence>NSGFFSGDGFLKELNAKIKERKERPKDEPHTTPVEKKNL</sequence>
<gene>
    <name evidence="2" type="ORF">JBJ86_13880</name>
</gene>
<evidence type="ECO:0000256" key="1">
    <source>
        <dbReference type="SAM" id="MobiDB-lite"/>
    </source>
</evidence>
<dbReference type="EMBL" id="DACWHX010000021">
    <property type="protein sequence ID" value="HAU1881327.1"/>
    <property type="molecule type" value="Genomic_DNA"/>
</dbReference>
<feature type="region of interest" description="Disordered" evidence="1">
    <location>
        <begin position="16"/>
        <end position="39"/>
    </location>
</feature>
<dbReference type="AlphaFoldDB" id="A0AAN5PLK4"/>
<organism evidence="2 3">
    <name type="scientific">Legionella pneumophila</name>
    <dbReference type="NCBI Taxonomy" id="446"/>
    <lineage>
        <taxon>Bacteria</taxon>
        <taxon>Pseudomonadati</taxon>
        <taxon>Pseudomonadota</taxon>
        <taxon>Gammaproteobacteria</taxon>
        <taxon>Legionellales</taxon>
        <taxon>Legionellaceae</taxon>
        <taxon>Legionella</taxon>
    </lineage>
</organism>